<evidence type="ECO:0000313" key="2">
    <source>
        <dbReference type="EMBL" id="MVQ31655.1"/>
    </source>
</evidence>
<dbReference type="AlphaFoldDB" id="A0A6N8IYJ1"/>
<name>A0A6N8IYJ1_9BURK</name>
<proteinExistence type="predicted"/>
<reference evidence="2 3" key="1">
    <citation type="submission" date="2019-12" db="EMBL/GenBank/DDBJ databases">
        <authorList>
            <person name="Huq M.A."/>
        </authorList>
    </citation>
    <scope>NUCLEOTIDE SEQUENCE [LARGE SCALE GENOMIC DNA]</scope>
    <source>
        <strain evidence="2 3">MAH-25</strain>
    </source>
</reference>
<dbReference type="Proteomes" id="UP000469385">
    <property type="component" value="Unassembled WGS sequence"/>
</dbReference>
<comment type="caution">
    <text evidence="2">The sequence shown here is derived from an EMBL/GenBank/DDBJ whole genome shotgun (WGS) entry which is preliminary data.</text>
</comment>
<dbReference type="RefSeq" id="WP_157399682.1">
    <property type="nucleotide sequence ID" value="NZ_WSEL01000009.1"/>
</dbReference>
<accession>A0A6N8IYJ1</accession>
<sequence length="100" mass="10961">MAAVQPAGFPRIYAVVKWAIVIALTLLAISAAAFWAWILGGFAASGFQAPHPAGRPGEALVITPECAWPYSVTDRDAEAVCRMFQHLTPEQRARVLERRR</sequence>
<gene>
    <name evidence="2" type="ORF">GON04_19510</name>
</gene>
<evidence type="ECO:0000256" key="1">
    <source>
        <dbReference type="SAM" id="Phobius"/>
    </source>
</evidence>
<keyword evidence="1" id="KW-0472">Membrane</keyword>
<feature type="transmembrane region" description="Helical" evidence="1">
    <location>
        <begin position="12"/>
        <end position="38"/>
    </location>
</feature>
<keyword evidence="3" id="KW-1185">Reference proteome</keyword>
<keyword evidence="1" id="KW-0812">Transmembrane</keyword>
<organism evidence="2 3">
    <name type="scientific">Ramlibacter pinisoli</name>
    <dbReference type="NCBI Taxonomy" id="2682844"/>
    <lineage>
        <taxon>Bacteria</taxon>
        <taxon>Pseudomonadati</taxon>
        <taxon>Pseudomonadota</taxon>
        <taxon>Betaproteobacteria</taxon>
        <taxon>Burkholderiales</taxon>
        <taxon>Comamonadaceae</taxon>
        <taxon>Ramlibacter</taxon>
    </lineage>
</organism>
<keyword evidence="1" id="KW-1133">Transmembrane helix</keyword>
<evidence type="ECO:0000313" key="3">
    <source>
        <dbReference type="Proteomes" id="UP000469385"/>
    </source>
</evidence>
<protein>
    <submittedName>
        <fullName evidence="2">Uncharacterized protein</fullName>
    </submittedName>
</protein>
<dbReference type="EMBL" id="WSEL01000009">
    <property type="protein sequence ID" value="MVQ31655.1"/>
    <property type="molecule type" value="Genomic_DNA"/>
</dbReference>